<dbReference type="STRING" id="341036.SAMN05660649_01562"/>
<keyword evidence="3" id="KW-0411">Iron-sulfur</keyword>
<dbReference type="OrthoDB" id="9773828at2"/>
<dbReference type="AlphaFoldDB" id="A0A1I2RGV4"/>
<keyword evidence="6" id="KW-1185">Reference proteome</keyword>
<dbReference type="SUPFAM" id="SSF46548">
    <property type="entry name" value="alpha-helical ferredoxin"/>
    <property type="match status" value="1"/>
</dbReference>
<protein>
    <recommendedName>
        <fullName evidence="4">4Fe-4S ferredoxin-type domain-containing protein</fullName>
    </recommendedName>
</protein>
<dbReference type="SUPFAM" id="SSF51430">
    <property type="entry name" value="NAD(P)-linked oxidoreductase"/>
    <property type="match status" value="1"/>
</dbReference>
<feature type="domain" description="4Fe-4S ferredoxin-type" evidence="4">
    <location>
        <begin position="299"/>
        <end position="328"/>
    </location>
</feature>
<accession>A0A1I2RGV4</accession>
<dbReference type="EMBL" id="FOOX01000004">
    <property type="protein sequence ID" value="SFG39894.1"/>
    <property type="molecule type" value="Genomic_DNA"/>
</dbReference>
<dbReference type="PRINTS" id="PR00069">
    <property type="entry name" value="ALDKETRDTASE"/>
</dbReference>
<name>A0A1I2RGV4_9FIRM</name>
<evidence type="ECO:0000256" key="2">
    <source>
        <dbReference type="ARBA" id="ARBA00023004"/>
    </source>
</evidence>
<dbReference type="Gene3D" id="3.20.20.100">
    <property type="entry name" value="NADP-dependent oxidoreductase domain"/>
    <property type="match status" value="1"/>
</dbReference>
<evidence type="ECO:0000313" key="5">
    <source>
        <dbReference type="EMBL" id="SFG39894.1"/>
    </source>
</evidence>
<dbReference type="PROSITE" id="PS51379">
    <property type="entry name" value="4FE4S_FER_2"/>
    <property type="match status" value="1"/>
</dbReference>
<keyword evidence="2" id="KW-0408">Iron</keyword>
<evidence type="ECO:0000256" key="1">
    <source>
        <dbReference type="ARBA" id="ARBA00022723"/>
    </source>
</evidence>
<dbReference type="InterPro" id="IPR020471">
    <property type="entry name" value="AKR"/>
</dbReference>
<dbReference type="Pfam" id="PF13534">
    <property type="entry name" value="Fer4_17"/>
    <property type="match status" value="1"/>
</dbReference>
<dbReference type="GO" id="GO:0051536">
    <property type="term" value="F:iron-sulfur cluster binding"/>
    <property type="evidence" value="ECO:0007669"/>
    <property type="project" value="UniProtKB-KW"/>
</dbReference>
<dbReference type="GO" id="GO:0046872">
    <property type="term" value="F:metal ion binding"/>
    <property type="evidence" value="ECO:0007669"/>
    <property type="project" value="UniProtKB-KW"/>
</dbReference>
<dbReference type="CDD" id="cd19100">
    <property type="entry name" value="AKR_unchar"/>
    <property type="match status" value="1"/>
</dbReference>
<dbReference type="Pfam" id="PF00248">
    <property type="entry name" value="Aldo_ket_red"/>
    <property type="match status" value="1"/>
</dbReference>
<evidence type="ECO:0000259" key="4">
    <source>
        <dbReference type="PROSITE" id="PS51379"/>
    </source>
</evidence>
<sequence length="338" mass="37037">MKYRVLGKTGLKVSAIGFGGIPIQRVSVQEATQIVERALDLGINFFDTARGYIDSEPKLGAVLKRRRAEAIIASKSMARTKEAMTADIKKSLAELGVDYIDLYQLHNVRYDNELDRVLAPDGALAALSEAKKEGLIGHIGITGHIKGLLVKALKTSDVLETVQFPFNAVEEAESRELLDVAQKVNAGVIAMKPLAGGALKNAGPALRFILEHPAAIAIPGMDTVEQVEANALIGDKLEPMSDAERELLNKEAVSLGTAFCRRCEYCQPCPEGVEIPMVFLLDGYFTRYNLQDWARQRYSELKVKAGSCIECGQCEEKCPYELPIRKMLAEAAARLDKQ</sequence>
<dbReference type="RefSeq" id="WP_092470341.1">
    <property type="nucleotide sequence ID" value="NZ_FOOX01000004.1"/>
</dbReference>
<dbReference type="PROSITE" id="PS00198">
    <property type="entry name" value="4FE4S_FER_1"/>
    <property type="match status" value="1"/>
</dbReference>
<dbReference type="InterPro" id="IPR017900">
    <property type="entry name" value="4Fe4S_Fe_S_CS"/>
</dbReference>
<dbReference type="InterPro" id="IPR036812">
    <property type="entry name" value="NAD(P)_OxRdtase_dom_sf"/>
</dbReference>
<keyword evidence="1" id="KW-0479">Metal-binding</keyword>
<proteinExistence type="predicted"/>
<evidence type="ECO:0000313" key="6">
    <source>
        <dbReference type="Proteomes" id="UP000199337"/>
    </source>
</evidence>
<organism evidence="5 6">
    <name type="scientific">Desulfotruncus arcticus DSM 17038</name>
    <dbReference type="NCBI Taxonomy" id="1121424"/>
    <lineage>
        <taxon>Bacteria</taxon>
        <taxon>Bacillati</taxon>
        <taxon>Bacillota</taxon>
        <taxon>Clostridia</taxon>
        <taxon>Eubacteriales</taxon>
        <taxon>Desulfallaceae</taxon>
        <taxon>Desulfotruncus</taxon>
    </lineage>
</organism>
<evidence type="ECO:0000256" key="3">
    <source>
        <dbReference type="ARBA" id="ARBA00023014"/>
    </source>
</evidence>
<reference evidence="6" key="1">
    <citation type="submission" date="2016-10" db="EMBL/GenBank/DDBJ databases">
        <authorList>
            <person name="Varghese N."/>
            <person name="Submissions S."/>
        </authorList>
    </citation>
    <scope>NUCLEOTIDE SEQUENCE [LARGE SCALE GENOMIC DNA]</scope>
    <source>
        <strain evidence="6">DSM 17038</strain>
    </source>
</reference>
<gene>
    <name evidence="5" type="ORF">SAMN05660649_01562</name>
</gene>
<dbReference type="InterPro" id="IPR017896">
    <property type="entry name" value="4Fe4S_Fe-S-bd"/>
</dbReference>
<dbReference type="InterPro" id="IPR023210">
    <property type="entry name" value="NADP_OxRdtase_dom"/>
</dbReference>
<dbReference type="PANTHER" id="PTHR43312">
    <property type="entry name" value="D-THREO-ALDOSE 1-DEHYDROGENASE"/>
    <property type="match status" value="1"/>
</dbReference>
<dbReference type="GO" id="GO:0016491">
    <property type="term" value="F:oxidoreductase activity"/>
    <property type="evidence" value="ECO:0007669"/>
    <property type="project" value="InterPro"/>
</dbReference>
<dbReference type="PANTHER" id="PTHR43312:SF1">
    <property type="entry name" value="NADP-DEPENDENT OXIDOREDUCTASE DOMAIN-CONTAINING PROTEIN"/>
    <property type="match status" value="1"/>
</dbReference>
<dbReference type="InterPro" id="IPR053135">
    <property type="entry name" value="AKR2_Oxidoreductase"/>
</dbReference>
<dbReference type="Proteomes" id="UP000199337">
    <property type="component" value="Unassembled WGS sequence"/>
</dbReference>